<evidence type="ECO:0000256" key="1">
    <source>
        <dbReference type="SAM" id="Phobius"/>
    </source>
</evidence>
<organism evidence="3 4">
    <name type="scientific">Flavobacterium tibetense</name>
    <dbReference type="NCBI Taxonomy" id="2233533"/>
    <lineage>
        <taxon>Bacteria</taxon>
        <taxon>Pseudomonadati</taxon>
        <taxon>Bacteroidota</taxon>
        <taxon>Flavobacteriia</taxon>
        <taxon>Flavobacteriales</taxon>
        <taxon>Flavobacteriaceae</taxon>
        <taxon>Flavobacterium</taxon>
    </lineage>
</organism>
<evidence type="ECO:0000313" key="4">
    <source>
        <dbReference type="Proteomes" id="UP000253319"/>
    </source>
</evidence>
<dbReference type="AlphaFoldDB" id="A0A365NZ11"/>
<proteinExistence type="predicted"/>
<feature type="signal peptide" evidence="2">
    <location>
        <begin position="1"/>
        <end position="23"/>
    </location>
</feature>
<evidence type="ECO:0000313" key="3">
    <source>
        <dbReference type="EMBL" id="RBA27432.1"/>
    </source>
</evidence>
<gene>
    <name evidence="3" type="ORF">DPN68_12350</name>
</gene>
<evidence type="ECO:0000256" key="2">
    <source>
        <dbReference type="SAM" id="SignalP"/>
    </source>
</evidence>
<feature type="transmembrane region" description="Helical" evidence="1">
    <location>
        <begin position="39"/>
        <end position="60"/>
    </location>
</feature>
<feature type="chain" id="PRO_5016652335" description="Signal peptidase" evidence="2">
    <location>
        <begin position="24"/>
        <end position="71"/>
    </location>
</feature>
<keyword evidence="1" id="KW-0472">Membrane</keyword>
<keyword evidence="1" id="KW-0812">Transmembrane</keyword>
<keyword evidence="1" id="KW-1133">Transmembrane helix</keyword>
<evidence type="ECO:0008006" key="5">
    <source>
        <dbReference type="Google" id="ProtNLM"/>
    </source>
</evidence>
<keyword evidence="4" id="KW-1185">Reference proteome</keyword>
<dbReference type="Proteomes" id="UP000253319">
    <property type="component" value="Unassembled WGS sequence"/>
</dbReference>
<sequence>MKITLLKIAFFVALLLNAQIVLGAPGDTPPPPTPPPPPGLPLDGGLIAMFFVALILGYVLSKKYILTKKGS</sequence>
<accession>A0A365NZ11</accession>
<protein>
    <recommendedName>
        <fullName evidence="5">Signal peptidase</fullName>
    </recommendedName>
</protein>
<reference evidence="3 4" key="1">
    <citation type="submission" date="2018-06" db="EMBL/GenBank/DDBJ databases">
        <title>Flavobacterium tibetense sp. nov., isolated from a wetland YonghuCo on Tibetan Plateau.</title>
        <authorList>
            <person name="Xing P."/>
            <person name="Phurbu D."/>
            <person name="Lu H."/>
        </authorList>
    </citation>
    <scope>NUCLEOTIDE SEQUENCE [LARGE SCALE GENOMIC DNA]</scope>
    <source>
        <strain evidence="3 4">YH5</strain>
    </source>
</reference>
<dbReference type="EMBL" id="QLST01000020">
    <property type="protein sequence ID" value="RBA27432.1"/>
    <property type="molecule type" value="Genomic_DNA"/>
</dbReference>
<keyword evidence="2" id="KW-0732">Signal</keyword>
<name>A0A365NZ11_9FLAO</name>
<comment type="caution">
    <text evidence="3">The sequence shown here is derived from an EMBL/GenBank/DDBJ whole genome shotgun (WGS) entry which is preliminary data.</text>
</comment>